<dbReference type="PANTHER" id="PTHR35153:SF1">
    <property type="entry name" value="COILED-COIL DOMAIN-CONTAINING PROTEIN 154"/>
    <property type="match status" value="1"/>
</dbReference>
<dbReference type="GeneID" id="101834220"/>
<accession>A0ABM2XT46</accession>
<dbReference type="Pfam" id="PF15450">
    <property type="entry name" value="CCDC154"/>
    <property type="match status" value="1"/>
</dbReference>
<evidence type="ECO:0000313" key="3">
    <source>
        <dbReference type="Proteomes" id="UP000886700"/>
    </source>
</evidence>
<proteinExistence type="predicted"/>
<feature type="coiled-coil region" evidence="1">
    <location>
        <begin position="457"/>
        <end position="546"/>
    </location>
</feature>
<dbReference type="InterPro" id="IPR029512">
    <property type="entry name" value="CCDC154"/>
</dbReference>
<sequence>MSEPADSPSPGLSPSQLSTVTLEDLELLLTEGLASPEPLSVETSERYECGGLASSSLVPEHDTPKQRKQLEQWVAELQAEVVHLRRHKERCEQATLGLLRELLQVRARVQLQASELRQLRQEVQQAAWSPEKEALELSGPQSQNQIQVLDKRLVEVREALTQIRRTQVLQDSERKCSEQEINLRVTKLTDLLRQEEKGRGAACSTLQKNQEDTSQKVDHGLAKMQDQVTEFGEEMSIRFLKREAKLCSFLQKCFLAMEQRMKSSESARLMAESSLREELESRWKKLQELMEERLRAHREQEEEGRLLEQCRGLDKAVVYLTKFVRQNQVSLNRVLLAEQKAREAKVSLEESQAGELASYVHENLEAVQMAGQLAQQETQGALQLLQEKSQVLEGSMAGLDQQLKDLSDHYLALNWKLDLQEQTLGLKLSQVQAAWEGMERESLQNHAQWLKEVSTHLQEMQEKVNSLPQQIESISNKCVLLKNDVDLKISAEGKTREFEVEAVRQELATLLMSVQFLKEENPGRKIAEIQGQLATFQKQMIKLENSLQANKTIQNLKFNNETKLRTEEIATLRESMLSLWSEEGPWPLTLGSKRVASVEDSPLELGGPSKARSNLGDDPLEACSPDHVSDPVPEINTPVL</sequence>
<keyword evidence="3" id="KW-1185">Reference proteome</keyword>
<dbReference type="RefSeq" id="XP_040604251.1">
    <property type="nucleotide sequence ID" value="XM_040748317.1"/>
</dbReference>
<protein>
    <submittedName>
        <fullName evidence="4">Coiled-coil domain-containing protein 154 isoform X4</fullName>
    </submittedName>
</protein>
<evidence type="ECO:0000256" key="2">
    <source>
        <dbReference type="SAM" id="MobiDB-lite"/>
    </source>
</evidence>
<evidence type="ECO:0000313" key="4">
    <source>
        <dbReference type="RefSeq" id="XP_040604251.1"/>
    </source>
</evidence>
<dbReference type="Proteomes" id="UP000886700">
    <property type="component" value="Unplaced"/>
</dbReference>
<evidence type="ECO:0000256" key="1">
    <source>
        <dbReference type="SAM" id="Coils"/>
    </source>
</evidence>
<name>A0ABM2XT46_MESAU</name>
<feature type="region of interest" description="Disordered" evidence="2">
    <location>
        <begin position="599"/>
        <end position="640"/>
    </location>
</feature>
<reference evidence="4" key="1">
    <citation type="submission" date="2025-08" db="UniProtKB">
        <authorList>
            <consortium name="RefSeq"/>
        </authorList>
    </citation>
    <scope>IDENTIFICATION</scope>
    <source>
        <tissue evidence="4">Liver</tissue>
    </source>
</reference>
<keyword evidence="1" id="KW-0175">Coiled coil</keyword>
<organism evidence="3 4">
    <name type="scientific">Mesocricetus auratus</name>
    <name type="common">Golden hamster</name>
    <dbReference type="NCBI Taxonomy" id="10036"/>
    <lineage>
        <taxon>Eukaryota</taxon>
        <taxon>Metazoa</taxon>
        <taxon>Chordata</taxon>
        <taxon>Craniata</taxon>
        <taxon>Vertebrata</taxon>
        <taxon>Euteleostomi</taxon>
        <taxon>Mammalia</taxon>
        <taxon>Eutheria</taxon>
        <taxon>Euarchontoglires</taxon>
        <taxon>Glires</taxon>
        <taxon>Rodentia</taxon>
        <taxon>Myomorpha</taxon>
        <taxon>Muroidea</taxon>
        <taxon>Cricetidae</taxon>
        <taxon>Cricetinae</taxon>
        <taxon>Mesocricetus</taxon>
    </lineage>
</organism>
<dbReference type="PANTHER" id="PTHR35153">
    <property type="entry name" value="COILED-COIL DOMAIN-CONTAINING PROTEIN 154"/>
    <property type="match status" value="1"/>
</dbReference>
<feature type="coiled-coil region" evidence="1">
    <location>
        <begin position="74"/>
        <end position="126"/>
    </location>
</feature>
<gene>
    <name evidence="4" type="primary">Ccdc154</name>
</gene>